<accession>A0ABT1LW34</accession>
<dbReference type="InterPro" id="IPR050491">
    <property type="entry name" value="AmpC-like"/>
</dbReference>
<evidence type="ECO:0000313" key="4">
    <source>
        <dbReference type="Proteomes" id="UP001651690"/>
    </source>
</evidence>
<comment type="caution">
    <text evidence="3">The sequence shown here is derived from an EMBL/GenBank/DDBJ whole genome shotgun (WGS) entry which is preliminary data.</text>
</comment>
<proteinExistence type="predicted"/>
<organism evidence="3 4">
    <name type="scientific">Mycolicibacterium arenosum</name>
    <dbReference type="NCBI Taxonomy" id="2952157"/>
    <lineage>
        <taxon>Bacteria</taxon>
        <taxon>Bacillati</taxon>
        <taxon>Actinomycetota</taxon>
        <taxon>Actinomycetes</taxon>
        <taxon>Mycobacteriales</taxon>
        <taxon>Mycobacteriaceae</taxon>
        <taxon>Mycolicibacterium</taxon>
    </lineage>
</organism>
<evidence type="ECO:0000259" key="2">
    <source>
        <dbReference type="Pfam" id="PF00144"/>
    </source>
</evidence>
<dbReference type="InterPro" id="IPR012338">
    <property type="entry name" value="Beta-lactam/transpept-like"/>
</dbReference>
<feature type="chain" id="PRO_5046824389" evidence="1">
    <location>
        <begin position="25"/>
        <end position="381"/>
    </location>
</feature>
<feature type="domain" description="Beta-lactamase-related" evidence="2">
    <location>
        <begin position="32"/>
        <end position="351"/>
    </location>
</feature>
<evidence type="ECO:0000313" key="3">
    <source>
        <dbReference type="EMBL" id="MCP9271103.1"/>
    </source>
</evidence>
<dbReference type="PROSITE" id="PS51257">
    <property type="entry name" value="PROKAR_LIPOPROTEIN"/>
    <property type="match status" value="1"/>
</dbReference>
<keyword evidence="4" id="KW-1185">Reference proteome</keyword>
<dbReference type="RefSeq" id="WP_255058074.1">
    <property type="nucleotide sequence ID" value="NZ_JANDBD010000001.1"/>
</dbReference>
<dbReference type="PANTHER" id="PTHR46825">
    <property type="entry name" value="D-ALANYL-D-ALANINE-CARBOXYPEPTIDASE/ENDOPEPTIDASE AMPH"/>
    <property type="match status" value="1"/>
</dbReference>
<sequence length="381" mass="40064">MIRRCLAVVGVLGVLVACAPLASAEPTLEQRLDAAVTAKLAEMSAPGVIVGISVPGDIDYVRALGTADTATGAPISVDDHMRIGSVTKTFTGTAVLQLVDQGRISLLDPISRYVDGVPDGDAITLDMLGRMRSGLFDYTKDQDAFLGPAYTESPKGPDAFAFTPQRILDIAFAHPPNFAPGVEYEYSNTNTVLLAMVVERVSGTAFGDYLAQYVFGAAGLTRTSYPSNGAMPEPFAHGYTPAPDGRVLDATFWNPSWGDAAGRIVSTYADQRIWASVLGTGALLSPATQAARLSNMSSVIPDVGYGFAIFNAHGWIGHNGDIPGYTTVTVYLPERDATLVVMVNSDAPEPHSAGQIATAVTQLVTPEHVYRLAGVAPTAGN</sequence>
<dbReference type="SUPFAM" id="SSF56601">
    <property type="entry name" value="beta-lactamase/transpeptidase-like"/>
    <property type="match status" value="1"/>
</dbReference>
<dbReference type="Pfam" id="PF00144">
    <property type="entry name" value="Beta-lactamase"/>
    <property type="match status" value="1"/>
</dbReference>
<dbReference type="InterPro" id="IPR001466">
    <property type="entry name" value="Beta-lactam-related"/>
</dbReference>
<protein>
    <submittedName>
        <fullName evidence="3">Beta-lactamase family protein</fullName>
    </submittedName>
</protein>
<gene>
    <name evidence="3" type="ORF">NM203_02755</name>
</gene>
<dbReference type="PANTHER" id="PTHR46825:SF7">
    <property type="entry name" value="D-ALANYL-D-ALANINE CARBOXYPEPTIDASE"/>
    <property type="match status" value="1"/>
</dbReference>
<name>A0ABT1LW34_9MYCO</name>
<feature type="signal peptide" evidence="1">
    <location>
        <begin position="1"/>
        <end position="24"/>
    </location>
</feature>
<keyword evidence="1" id="KW-0732">Signal</keyword>
<dbReference type="Gene3D" id="3.40.710.10">
    <property type="entry name" value="DD-peptidase/beta-lactamase superfamily"/>
    <property type="match status" value="1"/>
</dbReference>
<reference evidence="3 4" key="1">
    <citation type="submission" date="2022-06" db="EMBL/GenBank/DDBJ databases">
        <title>Mycolicibacterium sp. CAU 1645 isolated from seawater.</title>
        <authorList>
            <person name="Kim W."/>
        </authorList>
    </citation>
    <scope>NUCLEOTIDE SEQUENCE [LARGE SCALE GENOMIC DNA]</scope>
    <source>
        <strain evidence="3 4">CAU 1645</strain>
    </source>
</reference>
<evidence type="ECO:0000256" key="1">
    <source>
        <dbReference type="SAM" id="SignalP"/>
    </source>
</evidence>
<dbReference type="Proteomes" id="UP001651690">
    <property type="component" value="Unassembled WGS sequence"/>
</dbReference>
<dbReference type="EMBL" id="JANDBD010000001">
    <property type="protein sequence ID" value="MCP9271103.1"/>
    <property type="molecule type" value="Genomic_DNA"/>
</dbReference>